<dbReference type="STRING" id="1314781.A0A165EM52"/>
<keyword evidence="5" id="KW-0560">Oxidoreductase</keyword>
<dbReference type="InterPro" id="IPR036851">
    <property type="entry name" value="Chloroperoxidase-like_sf"/>
</dbReference>
<evidence type="ECO:0000256" key="4">
    <source>
        <dbReference type="ARBA" id="ARBA00022723"/>
    </source>
</evidence>
<dbReference type="OrthoDB" id="407298at2759"/>
<evidence type="ECO:0000313" key="9">
    <source>
        <dbReference type="EMBL" id="KZV87263.1"/>
    </source>
</evidence>
<comment type="similarity">
    <text evidence="7">Belongs to the chloroperoxidase family.</text>
</comment>
<accession>A0A165EM52</accession>
<evidence type="ECO:0000256" key="1">
    <source>
        <dbReference type="ARBA" id="ARBA00001970"/>
    </source>
</evidence>
<keyword evidence="4" id="KW-0479">Metal-binding</keyword>
<dbReference type="EMBL" id="KV426131">
    <property type="protein sequence ID" value="KZV87263.1"/>
    <property type="molecule type" value="Genomic_DNA"/>
</dbReference>
<keyword evidence="6" id="KW-0408">Iron</keyword>
<dbReference type="AlphaFoldDB" id="A0A165EM52"/>
<dbReference type="Gene3D" id="1.10.489.10">
    <property type="entry name" value="Chloroperoxidase-like"/>
    <property type="match status" value="1"/>
</dbReference>
<comment type="cofactor">
    <cofactor evidence="1">
        <name>heme b</name>
        <dbReference type="ChEBI" id="CHEBI:60344"/>
    </cofactor>
</comment>
<keyword evidence="2 9" id="KW-0575">Peroxidase</keyword>
<dbReference type="PANTHER" id="PTHR33577:SF9">
    <property type="entry name" value="PEROXIDASE STCC"/>
    <property type="match status" value="1"/>
</dbReference>
<evidence type="ECO:0000256" key="7">
    <source>
        <dbReference type="ARBA" id="ARBA00025795"/>
    </source>
</evidence>
<name>A0A165EM52_EXIGL</name>
<dbReference type="SUPFAM" id="SSF47571">
    <property type="entry name" value="Cloroperoxidase"/>
    <property type="match status" value="1"/>
</dbReference>
<sequence length="224" mass="24541">MARQTSSALHAYNPPQFDDVRSPCPALNALANHSYIPHNGKNITFIASVRALCEVYHLSWLLAIILTLAGCFCSKRLAFDLSDLRIHGAIEHDGSLSRGDAVPNSQLAPCDPDPARLNSLLSTSDGKDLTLDDLCKVRRMRDKALRTPLSKIHDEIARGEIALAYALFASNKDGKVQVQHFRTWFGGDRLPEGWTPPAVQQGLFATRAVSQEVAKKVAVLAKSE</sequence>
<dbReference type="InParanoid" id="A0A165EM52"/>
<dbReference type="InterPro" id="IPR000028">
    <property type="entry name" value="Chloroperoxidase"/>
</dbReference>
<evidence type="ECO:0000256" key="3">
    <source>
        <dbReference type="ARBA" id="ARBA00022617"/>
    </source>
</evidence>
<feature type="domain" description="Heme haloperoxidase family profile" evidence="8">
    <location>
        <begin position="8"/>
        <end position="215"/>
    </location>
</feature>
<evidence type="ECO:0000313" key="10">
    <source>
        <dbReference type="Proteomes" id="UP000077266"/>
    </source>
</evidence>
<dbReference type="Pfam" id="PF01328">
    <property type="entry name" value="Peroxidase_2"/>
    <property type="match status" value="1"/>
</dbReference>
<dbReference type="PROSITE" id="PS51405">
    <property type="entry name" value="HEME_HALOPEROXIDASE"/>
    <property type="match status" value="1"/>
</dbReference>
<keyword evidence="10" id="KW-1185">Reference proteome</keyword>
<dbReference type="GO" id="GO:0004601">
    <property type="term" value="F:peroxidase activity"/>
    <property type="evidence" value="ECO:0007669"/>
    <property type="project" value="UniProtKB-KW"/>
</dbReference>
<organism evidence="9 10">
    <name type="scientific">Exidia glandulosa HHB12029</name>
    <dbReference type="NCBI Taxonomy" id="1314781"/>
    <lineage>
        <taxon>Eukaryota</taxon>
        <taxon>Fungi</taxon>
        <taxon>Dikarya</taxon>
        <taxon>Basidiomycota</taxon>
        <taxon>Agaricomycotina</taxon>
        <taxon>Agaricomycetes</taxon>
        <taxon>Auriculariales</taxon>
        <taxon>Exidiaceae</taxon>
        <taxon>Exidia</taxon>
    </lineage>
</organism>
<dbReference type="Proteomes" id="UP000077266">
    <property type="component" value="Unassembled WGS sequence"/>
</dbReference>
<evidence type="ECO:0000256" key="6">
    <source>
        <dbReference type="ARBA" id="ARBA00023004"/>
    </source>
</evidence>
<protein>
    <submittedName>
        <fullName evidence="9">Cloroperoxidase</fullName>
    </submittedName>
</protein>
<evidence type="ECO:0000256" key="5">
    <source>
        <dbReference type="ARBA" id="ARBA00023002"/>
    </source>
</evidence>
<reference evidence="9 10" key="1">
    <citation type="journal article" date="2016" name="Mol. Biol. Evol.">
        <title>Comparative Genomics of Early-Diverging Mushroom-Forming Fungi Provides Insights into the Origins of Lignocellulose Decay Capabilities.</title>
        <authorList>
            <person name="Nagy L.G."/>
            <person name="Riley R."/>
            <person name="Tritt A."/>
            <person name="Adam C."/>
            <person name="Daum C."/>
            <person name="Floudas D."/>
            <person name="Sun H."/>
            <person name="Yadav J.S."/>
            <person name="Pangilinan J."/>
            <person name="Larsson K.H."/>
            <person name="Matsuura K."/>
            <person name="Barry K."/>
            <person name="Labutti K."/>
            <person name="Kuo R."/>
            <person name="Ohm R.A."/>
            <person name="Bhattacharya S.S."/>
            <person name="Shirouzu T."/>
            <person name="Yoshinaga Y."/>
            <person name="Martin F.M."/>
            <person name="Grigoriev I.V."/>
            <person name="Hibbett D.S."/>
        </authorList>
    </citation>
    <scope>NUCLEOTIDE SEQUENCE [LARGE SCALE GENOMIC DNA]</scope>
    <source>
        <strain evidence="9 10">HHB12029</strain>
    </source>
</reference>
<evidence type="ECO:0000256" key="2">
    <source>
        <dbReference type="ARBA" id="ARBA00022559"/>
    </source>
</evidence>
<proteinExistence type="inferred from homology"/>
<dbReference type="PANTHER" id="PTHR33577">
    <property type="entry name" value="STERIGMATOCYSTIN BIOSYNTHESIS PEROXIDASE STCC-RELATED"/>
    <property type="match status" value="1"/>
</dbReference>
<evidence type="ECO:0000259" key="8">
    <source>
        <dbReference type="PROSITE" id="PS51405"/>
    </source>
</evidence>
<dbReference type="GO" id="GO:0046872">
    <property type="term" value="F:metal ion binding"/>
    <property type="evidence" value="ECO:0007669"/>
    <property type="project" value="UniProtKB-KW"/>
</dbReference>
<gene>
    <name evidence="9" type="ORF">EXIGLDRAFT_680116</name>
</gene>
<keyword evidence="3" id="KW-0349">Heme</keyword>